<evidence type="ECO:0000256" key="1">
    <source>
        <dbReference type="SAM" id="Coils"/>
    </source>
</evidence>
<protein>
    <recommendedName>
        <fullName evidence="4">Sigma-70 family RNA polymerase sigma factor</fullName>
    </recommendedName>
</protein>
<sequence length="135" mass="16509">MTKEQLGQYKCLCTEIKELENRLNNLKRQEVTDKVLASASDFPYNQYELKIKGYEDDKYIEKIRVRLIRRIRRCKKLRLEIEEFIESIEDSRIRLVFQLRYIEGKSWVYISRQLGSTNESYARMIHNRFLDRFVF</sequence>
<dbReference type="EMBL" id="JBBNPP010000013">
    <property type="protein sequence ID" value="MEQ3347200.1"/>
    <property type="molecule type" value="Genomic_DNA"/>
</dbReference>
<gene>
    <name evidence="2" type="ORF">AAA073_07115</name>
</gene>
<evidence type="ECO:0008006" key="4">
    <source>
        <dbReference type="Google" id="ProtNLM"/>
    </source>
</evidence>
<keyword evidence="3" id="KW-1185">Reference proteome</keyword>
<comment type="caution">
    <text evidence="2">The sequence shown here is derived from an EMBL/GenBank/DDBJ whole genome shotgun (WGS) entry which is preliminary data.</text>
</comment>
<reference evidence="2 3" key="1">
    <citation type="submission" date="2024-04" db="EMBL/GenBank/DDBJ databases">
        <title>Human intestinal bacterial collection.</title>
        <authorList>
            <person name="Pauvert C."/>
            <person name="Hitch T.C.A."/>
            <person name="Clavel T."/>
        </authorList>
    </citation>
    <scope>NUCLEOTIDE SEQUENCE [LARGE SCALE GENOMIC DNA]</scope>
    <source>
        <strain evidence="2 3">CLA-SR-H019</strain>
    </source>
</reference>
<evidence type="ECO:0000313" key="3">
    <source>
        <dbReference type="Proteomes" id="UP001491691"/>
    </source>
</evidence>
<accession>A0ABV1J210</accession>
<proteinExistence type="predicted"/>
<organism evidence="2 3">
    <name type="scientific">Peptoniphilus senegalensis</name>
    <dbReference type="NCBI Taxonomy" id="1465757"/>
    <lineage>
        <taxon>Bacteria</taxon>
        <taxon>Bacillati</taxon>
        <taxon>Bacillota</taxon>
        <taxon>Tissierellia</taxon>
        <taxon>Tissierellales</taxon>
        <taxon>Peptoniphilaceae</taxon>
        <taxon>Peptoniphilus</taxon>
    </lineage>
</organism>
<evidence type="ECO:0000313" key="2">
    <source>
        <dbReference type="EMBL" id="MEQ3347200.1"/>
    </source>
</evidence>
<keyword evidence="1" id="KW-0175">Coiled coil</keyword>
<dbReference type="Proteomes" id="UP001491691">
    <property type="component" value="Unassembled WGS sequence"/>
</dbReference>
<feature type="coiled-coil region" evidence="1">
    <location>
        <begin position="9"/>
        <end position="36"/>
    </location>
</feature>
<name>A0ABV1J210_9FIRM</name>
<dbReference type="RefSeq" id="WP_349189081.1">
    <property type="nucleotide sequence ID" value="NZ_JBBNPP010000013.1"/>
</dbReference>